<evidence type="ECO:0000313" key="2">
    <source>
        <dbReference type="Proteomes" id="UP000183015"/>
    </source>
</evidence>
<keyword evidence="2" id="KW-1185">Reference proteome</keyword>
<accession>A0A1H7GAA4</accession>
<dbReference type="OrthoDB" id="3290487at2"/>
<dbReference type="RefSeq" id="WP_052439300.1">
    <property type="nucleotide sequence ID" value="NZ_BBPN01000044.1"/>
</dbReference>
<protein>
    <submittedName>
        <fullName evidence="1">Uncharacterized protein</fullName>
    </submittedName>
</protein>
<organism evidence="1 2">
    <name type="scientific">Streptacidiphilus jiangxiensis</name>
    <dbReference type="NCBI Taxonomy" id="235985"/>
    <lineage>
        <taxon>Bacteria</taxon>
        <taxon>Bacillati</taxon>
        <taxon>Actinomycetota</taxon>
        <taxon>Actinomycetes</taxon>
        <taxon>Kitasatosporales</taxon>
        <taxon>Streptomycetaceae</taxon>
        <taxon>Streptacidiphilus</taxon>
    </lineage>
</organism>
<sequence>MDGYGTLLLTGPMVADHALADALGHVLGVPAEDVHIGEDWTDESAGARVVCLRWACPPRDVVWAMEVFPLQGVAATPSERELCSALAEGLGQAVVFPAESFPPSAYWLAAPGGLVTRARLHDVDGIGPDGDETGYDIDAVGAAVPGMARLRVVPGLTADGPA</sequence>
<evidence type="ECO:0000313" key="1">
    <source>
        <dbReference type="EMBL" id="SEK35048.1"/>
    </source>
</evidence>
<reference evidence="2" key="1">
    <citation type="submission" date="2016-10" db="EMBL/GenBank/DDBJ databases">
        <authorList>
            <person name="Varghese N."/>
        </authorList>
    </citation>
    <scope>NUCLEOTIDE SEQUENCE [LARGE SCALE GENOMIC DNA]</scope>
    <source>
        <strain evidence="2">DSM 45096 / BCRC 16803 / CGMCC 4.1857 / CIP 109030 / JCM 12277 / KCTC 19219 / NBRC 100920 / 33214</strain>
    </source>
</reference>
<proteinExistence type="predicted"/>
<gene>
    <name evidence="1" type="ORF">SAMN05414137_101610</name>
</gene>
<name>A0A1H7GAA4_STRJI</name>
<dbReference type="Proteomes" id="UP000183015">
    <property type="component" value="Unassembled WGS sequence"/>
</dbReference>
<dbReference type="EMBL" id="FOAZ01000001">
    <property type="protein sequence ID" value="SEK35048.1"/>
    <property type="molecule type" value="Genomic_DNA"/>
</dbReference>
<dbReference type="AlphaFoldDB" id="A0A1H7GAA4"/>